<dbReference type="AlphaFoldDB" id="A0A1I0VIU6"/>
<proteinExistence type="predicted"/>
<dbReference type="InterPro" id="IPR009045">
    <property type="entry name" value="Zn_M74/Hedgehog-like"/>
</dbReference>
<dbReference type="PANTHER" id="PTHR37423">
    <property type="entry name" value="SOLUBLE LYTIC MUREIN TRANSGLYCOSYLASE-RELATED"/>
    <property type="match status" value="1"/>
</dbReference>
<dbReference type="Gene3D" id="3.30.1380.10">
    <property type="match status" value="1"/>
</dbReference>
<protein>
    <submittedName>
        <fullName evidence="4">Peptidase M15</fullName>
    </submittedName>
</protein>
<dbReference type="SUPFAM" id="SSF55166">
    <property type="entry name" value="Hedgehog/DD-peptidase"/>
    <property type="match status" value="1"/>
</dbReference>
<accession>A0A1I0VIU6</accession>
<feature type="region of interest" description="Disordered" evidence="1">
    <location>
        <begin position="1"/>
        <end position="21"/>
    </location>
</feature>
<evidence type="ECO:0000313" key="5">
    <source>
        <dbReference type="Proteomes" id="UP000183843"/>
    </source>
</evidence>
<gene>
    <name evidence="4" type="ORF">SAMN05216587_101625</name>
</gene>
<dbReference type="SUPFAM" id="SSF53955">
    <property type="entry name" value="Lysozyme-like"/>
    <property type="match status" value="1"/>
</dbReference>
<dbReference type="Proteomes" id="UP000183843">
    <property type="component" value="Unassembled WGS sequence"/>
</dbReference>
<dbReference type="Pfam" id="PF08291">
    <property type="entry name" value="Peptidase_M15_3"/>
    <property type="match status" value="1"/>
</dbReference>
<evidence type="ECO:0000259" key="3">
    <source>
        <dbReference type="Pfam" id="PF08291"/>
    </source>
</evidence>
<dbReference type="PANTHER" id="PTHR37423:SF2">
    <property type="entry name" value="MEMBRANE-BOUND LYTIC MUREIN TRANSGLYCOSYLASE C"/>
    <property type="match status" value="1"/>
</dbReference>
<sequence length="854" mass="94935">MYNENAQYNATINPQVPQGSPASFGTQVAKEMAGMGDTIGKWGTNLVDYALKQQEKADDNYVMRRENDMRKALNDLLYNPQTGLYNTKGHKAQGVTVAFDEAVEKLTQQFMTDVNVPNMQLKFQERVGQWIPGYRTGIAKHEGDEIFNARNVDYKTNTKDQMDEFLINPTRENLVRYNQGLQMNREYLINTLGLSPEAADEEIQANYSKGVLLAAEKLSGLGQTQGIMDLWDEAHGKVSAETETKLAAMAGKTTVKMDAQTLVEKYKNDPRCLVNGVPNADLMIKYAREDGVIGEGARKKIQRWVGGKGSYFGDQTLNSEIDAAAGKYKVDPRIVAAVASVESNGAHTRGDGTITTSPVGALGIMQLMPDTAESLGVNPTDRKQNLEGGAKYLSQLIAKYGFETDEQKRKVFAAYNAGPGAVDDYGGVPPYKETQNYVDKCMDALAGYEKVSAPVDLSDIPMQNFEDTGLAKTNNTLKTQFRSLYDWAVQKFGKKVEISGGWRSEENNRANNGAKNSHHLYGEALDVNVEMLTAEERNEFIAEAQRRGFNKGGDDFYHNKGSGYHVHLVMEDDKSGGAGHWVEEEVSNYNPLLEEAYINAARQAGQSAMADYKQRYSAAENEIAQNSSGTPMEKKAKAEAIRKKWGLSESDGMGIYGYAMKNDPQEDQVNYDYRVESREHSRKAMARAEEHWGKEDAEDRYWTWYLQNPNASNEDRKNKMGELGVSSKTQVAQRASMDANAAKNDGALWFKNPATKKVFMNQVSENKLTGRQISNVMNQLMQEELKKGSELTPAEVVKYTDRASAEIIVNPGFLGIGKDSYVPADYWTGDRSQNGVETRANDRGEQEVVGLEDE</sequence>
<evidence type="ECO:0000313" key="4">
    <source>
        <dbReference type="EMBL" id="SFA75850.1"/>
    </source>
</evidence>
<evidence type="ECO:0000256" key="1">
    <source>
        <dbReference type="SAM" id="MobiDB-lite"/>
    </source>
</evidence>
<organism evidence="4 5">
    <name type="scientific">Selenomonas ruminantium</name>
    <dbReference type="NCBI Taxonomy" id="971"/>
    <lineage>
        <taxon>Bacteria</taxon>
        <taxon>Bacillati</taxon>
        <taxon>Bacillota</taxon>
        <taxon>Negativicutes</taxon>
        <taxon>Selenomonadales</taxon>
        <taxon>Selenomonadaceae</taxon>
        <taxon>Selenomonas</taxon>
    </lineage>
</organism>
<dbReference type="InterPro" id="IPR023346">
    <property type="entry name" value="Lysozyme-like_dom_sf"/>
</dbReference>
<feature type="domain" description="Peptidase M15A C-terminal" evidence="3">
    <location>
        <begin position="474"/>
        <end position="549"/>
    </location>
</feature>
<dbReference type="EMBL" id="FOJX01000001">
    <property type="protein sequence ID" value="SFA75850.1"/>
    <property type="molecule type" value="Genomic_DNA"/>
</dbReference>
<dbReference type="InterPro" id="IPR013230">
    <property type="entry name" value="Peptidase_M15A_C"/>
</dbReference>
<dbReference type="Pfam" id="PF01464">
    <property type="entry name" value="SLT"/>
    <property type="match status" value="1"/>
</dbReference>
<dbReference type="CDD" id="cd00254">
    <property type="entry name" value="LT-like"/>
    <property type="match status" value="1"/>
</dbReference>
<feature type="region of interest" description="Disordered" evidence="1">
    <location>
        <begin position="829"/>
        <end position="854"/>
    </location>
</feature>
<name>A0A1I0VIU6_SELRU</name>
<reference evidence="4 5" key="1">
    <citation type="submission" date="2016-10" db="EMBL/GenBank/DDBJ databases">
        <authorList>
            <person name="de Groot N.N."/>
        </authorList>
    </citation>
    <scope>NUCLEOTIDE SEQUENCE [LARGE SCALE GENOMIC DNA]</scope>
    <source>
        <strain evidence="4 5">L14</strain>
    </source>
</reference>
<feature type="domain" description="Transglycosylase SLT" evidence="2">
    <location>
        <begin position="321"/>
        <end position="436"/>
    </location>
</feature>
<evidence type="ECO:0000259" key="2">
    <source>
        <dbReference type="Pfam" id="PF01464"/>
    </source>
</evidence>
<dbReference type="InterPro" id="IPR008258">
    <property type="entry name" value="Transglycosylase_SLT_dom_1"/>
</dbReference>
<dbReference type="Gene3D" id="1.10.530.10">
    <property type="match status" value="1"/>
</dbReference>